<sequence length="498" mass="53276">MTRLLQWALLAVSFVSSAVSTPLSTAPHVIPQRSSLTLAPLVAEPHPHGSVNNSYIVILKKDLSPALKENHLNFLQNVHDADPLFADISGIQQVYDGHISGYAGRFTEGVVEQLRTMPEVDYIEKDQIVRTMDIQKSAPWGLARISHRPRLTFSTFTKYEYDDRGGEGVDVYVVDTGINIDHVEFEGRATWGKTIPQNDVDEDGNGHGSHCAGTIASRKYGVAKKANVIAVKVLGSNGSGTMSDVVGGVSWAATQAKINAEKALAEYQATGKTKHKGSVANMSLGGGKSRALDETINASVNGGLHFAVAAGNDNRDACNYSPAAAENAVTVGASTLGDERAYFSNHGSCVDVFAPGLNILSTYKGGRTATSTLSGTSMASPHTAGLLAYLLSIYPDETFDPTFDSEFNVISLQSERIFRHPSSLYSVAHAALPQWISNFLPPPSLVNAVVAPIPKKPETLTPLQLKKALLKLSSSGLLTDLPDRTVNLLIFNNATTAY</sequence>
<keyword evidence="3 5" id="KW-0378">Hydrolase</keyword>
<feature type="domain" description="Inhibitor I9" evidence="9">
    <location>
        <begin position="54"/>
        <end position="132"/>
    </location>
</feature>
<dbReference type="OrthoDB" id="206201at2759"/>
<feature type="active site" description="Charge relay system" evidence="5">
    <location>
        <position position="377"/>
    </location>
</feature>
<evidence type="ECO:0000256" key="2">
    <source>
        <dbReference type="ARBA" id="ARBA00022670"/>
    </source>
</evidence>
<dbReference type="CDD" id="cd04077">
    <property type="entry name" value="Peptidases_S8_PCSK9_ProteinaseK_like"/>
    <property type="match status" value="1"/>
</dbReference>
<dbReference type="InterPro" id="IPR034193">
    <property type="entry name" value="PCSK9_ProteinaseK-like"/>
</dbReference>
<dbReference type="KEGG" id="lbc:LACBIDRAFT_291381"/>
<name>B0DXX5_LACBS</name>
<gene>
    <name evidence="10" type="ORF">LACBIDRAFT_291381</name>
</gene>
<dbReference type="PROSITE" id="PS00136">
    <property type="entry name" value="SUBTILASE_ASP"/>
    <property type="match status" value="1"/>
</dbReference>
<evidence type="ECO:0000256" key="3">
    <source>
        <dbReference type="ARBA" id="ARBA00022801"/>
    </source>
</evidence>
<feature type="signal peptide" evidence="7">
    <location>
        <begin position="1"/>
        <end position="20"/>
    </location>
</feature>
<evidence type="ECO:0000256" key="5">
    <source>
        <dbReference type="PROSITE-ProRule" id="PRU01240"/>
    </source>
</evidence>
<dbReference type="Proteomes" id="UP000001194">
    <property type="component" value="Unassembled WGS sequence"/>
</dbReference>
<dbReference type="Pfam" id="PF00082">
    <property type="entry name" value="Peptidase_S8"/>
    <property type="match status" value="1"/>
</dbReference>
<dbReference type="RefSeq" id="XP_001888817.1">
    <property type="nucleotide sequence ID" value="XM_001888782.1"/>
</dbReference>
<dbReference type="STRING" id="486041.B0DXX5"/>
<dbReference type="InterPro" id="IPR050131">
    <property type="entry name" value="Peptidase_S8_subtilisin-like"/>
</dbReference>
<dbReference type="PANTHER" id="PTHR43806">
    <property type="entry name" value="PEPTIDASE S8"/>
    <property type="match status" value="1"/>
</dbReference>
<dbReference type="Gene3D" id="3.30.70.80">
    <property type="entry name" value="Peptidase S8 propeptide/proteinase inhibitor I9"/>
    <property type="match status" value="1"/>
</dbReference>
<evidence type="ECO:0000313" key="11">
    <source>
        <dbReference type="Proteomes" id="UP000001194"/>
    </source>
</evidence>
<feature type="active site" description="Charge relay system" evidence="5">
    <location>
        <position position="175"/>
    </location>
</feature>
<evidence type="ECO:0000256" key="4">
    <source>
        <dbReference type="ARBA" id="ARBA00022825"/>
    </source>
</evidence>
<dbReference type="PROSITE" id="PS51892">
    <property type="entry name" value="SUBTILASE"/>
    <property type="match status" value="1"/>
</dbReference>
<keyword evidence="2 5" id="KW-0645">Protease</keyword>
<dbReference type="GO" id="GO:0004252">
    <property type="term" value="F:serine-type endopeptidase activity"/>
    <property type="evidence" value="ECO:0007669"/>
    <property type="project" value="UniProtKB-UniRule"/>
</dbReference>
<evidence type="ECO:0000256" key="7">
    <source>
        <dbReference type="SAM" id="SignalP"/>
    </source>
</evidence>
<dbReference type="InterPro" id="IPR015500">
    <property type="entry name" value="Peptidase_S8_subtilisin-rel"/>
</dbReference>
<accession>B0DXX5</accession>
<dbReference type="HOGENOM" id="CLU_011263_1_4_1"/>
<dbReference type="Gene3D" id="3.40.50.200">
    <property type="entry name" value="Peptidase S8/S53 domain"/>
    <property type="match status" value="1"/>
</dbReference>
<keyword evidence="11" id="KW-1185">Reference proteome</keyword>
<dbReference type="GO" id="GO:0006508">
    <property type="term" value="P:proteolysis"/>
    <property type="evidence" value="ECO:0007669"/>
    <property type="project" value="UniProtKB-KW"/>
</dbReference>
<protein>
    <submittedName>
        <fullName evidence="10">Predicted protein</fullName>
    </submittedName>
</protein>
<dbReference type="FunFam" id="3.40.50.200:FF:000007">
    <property type="entry name" value="Subtilisin-like serine protease"/>
    <property type="match status" value="1"/>
</dbReference>
<proteinExistence type="inferred from homology"/>
<dbReference type="EMBL" id="DS547148">
    <property type="protein sequence ID" value="EDR00590.1"/>
    <property type="molecule type" value="Genomic_DNA"/>
</dbReference>
<dbReference type="PROSITE" id="PS00138">
    <property type="entry name" value="SUBTILASE_SER"/>
    <property type="match status" value="1"/>
</dbReference>
<dbReference type="Pfam" id="PF05922">
    <property type="entry name" value="Inhibitor_I9"/>
    <property type="match status" value="1"/>
</dbReference>
<dbReference type="PRINTS" id="PR00723">
    <property type="entry name" value="SUBTILISIN"/>
</dbReference>
<organism evidence="11">
    <name type="scientific">Laccaria bicolor (strain S238N-H82 / ATCC MYA-4686)</name>
    <name type="common">Bicoloured deceiver</name>
    <name type="synonym">Laccaria laccata var. bicolor</name>
    <dbReference type="NCBI Taxonomy" id="486041"/>
    <lineage>
        <taxon>Eukaryota</taxon>
        <taxon>Fungi</taxon>
        <taxon>Dikarya</taxon>
        <taxon>Basidiomycota</taxon>
        <taxon>Agaricomycotina</taxon>
        <taxon>Agaricomycetes</taxon>
        <taxon>Agaricomycetidae</taxon>
        <taxon>Agaricales</taxon>
        <taxon>Agaricineae</taxon>
        <taxon>Hydnangiaceae</taxon>
        <taxon>Laccaria</taxon>
    </lineage>
</organism>
<evidence type="ECO:0000256" key="6">
    <source>
        <dbReference type="RuleBase" id="RU003355"/>
    </source>
</evidence>
<dbReference type="InParanoid" id="B0DXX5"/>
<dbReference type="PANTHER" id="PTHR43806:SF11">
    <property type="entry name" value="CEREVISIN-RELATED"/>
    <property type="match status" value="1"/>
</dbReference>
<dbReference type="SUPFAM" id="SSF52743">
    <property type="entry name" value="Subtilisin-like"/>
    <property type="match status" value="1"/>
</dbReference>
<evidence type="ECO:0000256" key="1">
    <source>
        <dbReference type="ARBA" id="ARBA00011073"/>
    </source>
</evidence>
<dbReference type="FunCoup" id="B0DXX5">
    <property type="interactions" value="26"/>
</dbReference>
<dbReference type="InterPro" id="IPR037045">
    <property type="entry name" value="S8pro/Inhibitor_I9_sf"/>
</dbReference>
<dbReference type="InterPro" id="IPR010259">
    <property type="entry name" value="S8pro/Inhibitor_I9"/>
</dbReference>
<dbReference type="InterPro" id="IPR036852">
    <property type="entry name" value="Peptidase_S8/S53_dom_sf"/>
</dbReference>
<feature type="chain" id="PRO_5002748884" evidence="7">
    <location>
        <begin position="21"/>
        <end position="498"/>
    </location>
</feature>
<dbReference type="PROSITE" id="PS00137">
    <property type="entry name" value="SUBTILASE_HIS"/>
    <property type="match status" value="1"/>
</dbReference>
<dbReference type="GeneID" id="6084474"/>
<keyword evidence="7" id="KW-0732">Signal</keyword>
<feature type="active site" description="Charge relay system" evidence="5">
    <location>
        <position position="207"/>
    </location>
</feature>
<comment type="similarity">
    <text evidence="1 5 6">Belongs to the peptidase S8 family.</text>
</comment>
<dbReference type="GO" id="GO:0005615">
    <property type="term" value="C:extracellular space"/>
    <property type="evidence" value="ECO:0007669"/>
    <property type="project" value="TreeGrafter"/>
</dbReference>
<dbReference type="InterPro" id="IPR023827">
    <property type="entry name" value="Peptidase_S8_Asp-AS"/>
</dbReference>
<feature type="domain" description="Peptidase S8/S53" evidence="8">
    <location>
        <begin position="166"/>
        <end position="396"/>
    </location>
</feature>
<evidence type="ECO:0000313" key="10">
    <source>
        <dbReference type="EMBL" id="EDR00590.1"/>
    </source>
</evidence>
<dbReference type="AlphaFoldDB" id="B0DXX5"/>
<dbReference type="InterPro" id="IPR000209">
    <property type="entry name" value="Peptidase_S8/S53_dom"/>
</dbReference>
<evidence type="ECO:0000259" key="9">
    <source>
        <dbReference type="Pfam" id="PF05922"/>
    </source>
</evidence>
<keyword evidence="4 5" id="KW-0720">Serine protease</keyword>
<dbReference type="SUPFAM" id="SSF54897">
    <property type="entry name" value="Protease propeptides/inhibitors"/>
    <property type="match status" value="1"/>
</dbReference>
<evidence type="ECO:0000259" key="8">
    <source>
        <dbReference type="Pfam" id="PF00082"/>
    </source>
</evidence>
<reference evidence="10 11" key="1">
    <citation type="journal article" date="2008" name="Nature">
        <title>The genome of Laccaria bicolor provides insights into mycorrhizal symbiosis.</title>
        <authorList>
            <person name="Martin F."/>
            <person name="Aerts A."/>
            <person name="Ahren D."/>
            <person name="Brun A."/>
            <person name="Danchin E.G.J."/>
            <person name="Duchaussoy F."/>
            <person name="Gibon J."/>
            <person name="Kohler A."/>
            <person name="Lindquist E."/>
            <person name="Pereda V."/>
            <person name="Salamov A."/>
            <person name="Shapiro H.J."/>
            <person name="Wuyts J."/>
            <person name="Blaudez D."/>
            <person name="Buee M."/>
            <person name="Brokstein P."/>
            <person name="Canbaeck B."/>
            <person name="Cohen D."/>
            <person name="Courty P.E."/>
            <person name="Coutinho P.M."/>
            <person name="Delaruelle C."/>
            <person name="Detter J.C."/>
            <person name="Deveau A."/>
            <person name="DiFazio S."/>
            <person name="Duplessis S."/>
            <person name="Fraissinet-Tachet L."/>
            <person name="Lucic E."/>
            <person name="Frey-Klett P."/>
            <person name="Fourrey C."/>
            <person name="Feussner I."/>
            <person name="Gay G."/>
            <person name="Grimwood J."/>
            <person name="Hoegger P.J."/>
            <person name="Jain P."/>
            <person name="Kilaru S."/>
            <person name="Labbe J."/>
            <person name="Lin Y.C."/>
            <person name="Legue V."/>
            <person name="Le Tacon F."/>
            <person name="Marmeisse R."/>
            <person name="Melayah D."/>
            <person name="Montanini B."/>
            <person name="Muratet M."/>
            <person name="Nehls U."/>
            <person name="Niculita-Hirzel H."/>
            <person name="Oudot-Le Secq M.P."/>
            <person name="Peter M."/>
            <person name="Quesneville H."/>
            <person name="Rajashekar B."/>
            <person name="Reich M."/>
            <person name="Rouhier N."/>
            <person name="Schmutz J."/>
            <person name="Yin T."/>
            <person name="Chalot M."/>
            <person name="Henrissat B."/>
            <person name="Kuees U."/>
            <person name="Lucas S."/>
            <person name="Van de Peer Y."/>
            <person name="Podila G.K."/>
            <person name="Polle A."/>
            <person name="Pukkila P.J."/>
            <person name="Richardson P.M."/>
            <person name="Rouze P."/>
            <person name="Sanders I.R."/>
            <person name="Stajich J.E."/>
            <person name="Tunlid A."/>
            <person name="Tuskan G."/>
            <person name="Grigoriev I.V."/>
        </authorList>
    </citation>
    <scope>NUCLEOTIDE SEQUENCE [LARGE SCALE GENOMIC DNA]</scope>
    <source>
        <strain evidence="11">S238N-H82 / ATCC MYA-4686</strain>
    </source>
</reference>
<dbReference type="InterPro" id="IPR022398">
    <property type="entry name" value="Peptidase_S8_His-AS"/>
</dbReference>
<dbReference type="InterPro" id="IPR023828">
    <property type="entry name" value="Peptidase_S8_Ser-AS"/>
</dbReference>